<name>A0AAF0UQL1_SOLVR</name>
<reference evidence="1" key="1">
    <citation type="submission" date="2023-08" db="EMBL/GenBank/DDBJ databases">
        <title>A de novo genome assembly of Solanum verrucosum Schlechtendal, a Mexican diploid species geographically isolated from the other diploid A-genome species in potato relatives.</title>
        <authorList>
            <person name="Hosaka K."/>
        </authorList>
    </citation>
    <scope>NUCLEOTIDE SEQUENCE</scope>
    <source>
        <tissue evidence="1">Young leaves</tissue>
    </source>
</reference>
<dbReference type="Proteomes" id="UP001234989">
    <property type="component" value="Chromosome 10"/>
</dbReference>
<gene>
    <name evidence="1" type="ORF">MTR67_044077</name>
</gene>
<organism evidence="1 2">
    <name type="scientific">Solanum verrucosum</name>
    <dbReference type="NCBI Taxonomy" id="315347"/>
    <lineage>
        <taxon>Eukaryota</taxon>
        <taxon>Viridiplantae</taxon>
        <taxon>Streptophyta</taxon>
        <taxon>Embryophyta</taxon>
        <taxon>Tracheophyta</taxon>
        <taxon>Spermatophyta</taxon>
        <taxon>Magnoliopsida</taxon>
        <taxon>eudicotyledons</taxon>
        <taxon>Gunneridae</taxon>
        <taxon>Pentapetalae</taxon>
        <taxon>asterids</taxon>
        <taxon>lamiids</taxon>
        <taxon>Solanales</taxon>
        <taxon>Solanaceae</taxon>
        <taxon>Solanoideae</taxon>
        <taxon>Solaneae</taxon>
        <taxon>Solanum</taxon>
    </lineage>
</organism>
<dbReference type="AlphaFoldDB" id="A0AAF0UQL1"/>
<dbReference type="EMBL" id="CP133621">
    <property type="protein sequence ID" value="WMV50692.1"/>
    <property type="molecule type" value="Genomic_DNA"/>
</dbReference>
<sequence length="31" mass="3795">MKFWHTGEGCWSKKKPIEEEEAMPQFQVVKW</sequence>
<evidence type="ECO:0000313" key="1">
    <source>
        <dbReference type="EMBL" id="WMV50692.1"/>
    </source>
</evidence>
<evidence type="ECO:0000313" key="2">
    <source>
        <dbReference type="Proteomes" id="UP001234989"/>
    </source>
</evidence>
<protein>
    <submittedName>
        <fullName evidence="1">Uncharacterized protein</fullName>
    </submittedName>
</protein>
<keyword evidence="2" id="KW-1185">Reference proteome</keyword>
<accession>A0AAF0UQL1</accession>
<proteinExistence type="predicted"/>